<name>A0A6C0IQJ1_9ZZZZ</name>
<evidence type="ECO:0000313" key="2">
    <source>
        <dbReference type="EMBL" id="QHT95262.1"/>
    </source>
</evidence>
<evidence type="ECO:0000256" key="1">
    <source>
        <dbReference type="SAM" id="Phobius"/>
    </source>
</evidence>
<organism evidence="2">
    <name type="scientific">viral metagenome</name>
    <dbReference type="NCBI Taxonomy" id="1070528"/>
    <lineage>
        <taxon>unclassified sequences</taxon>
        <taxon>metagenomes</taxon>
        <taxon>organismal metagenomes</taxon>
    </lineage>
</organism>
<evidence type="ECO:0008006" key="3">
    <source>
        <dbReference type="Google" id="ProtNLM"/>
    </source>
</evidence>
<keyword evidence="1" id="KW-0812">Transmembrane</keyword>
<feature type="transmembrane region" description="Helical" evidence="1">
    <location>
        <begin position="65"/>
        <end position="86"/>
    </location>
</feature>
<keyword evidence="1" id="KW-0472">Membrane</keyword>
<protein>
    <recommendedName>
        <fullName evidence="3">Transmembrane protein</fullName>
    </recommendedName>
</protein>
<dbReference type="AlphaFoldDB" id="A0A6C0IQJ1"/>
<reference evidence="2" key="1">
    <citation type="journal article" date="2020" name="Nature">
        <title>Giant virus diversity and host interactions through global metagenomics.</title>
        <authorList>
            <person name="Schulz F."/>
            <person name="Roux S."/>
            <person name="Paez-Espino D."/>
            <person name="Jungbluth S."/>
            <person name="Walsh D.A."/>
            <person name="Denef V.J."/>
            <person name="McMahon K.D."/>
            <person name="Konstantinidis K.T."/>
            <person name="Eloe-Fadrosh E.A."/>
            <person name="Kyrpides N.C."/>
            <person name="Woyke T."/>
        </authorList>
    </citation>
    <scope>NUCLEOTIDE SEQUENCE</scope>
    <source>
        <strain evidence="2">GVMAG-M-3300024261-37</strain>
    </source>
</reference>
<proteinExistence type="predicted"/>
<keyword evidence="1" id="KW-1133">Transmembrane helix</keyword>
<sequence>MEGSVVLNIEEEITEKKAPILIDGRITESFEIQIDQIDKEVEKKLQEIARKKHDNCKDNKDDAIYCIKVISCFGLAFLSLYLIILYRTNNQ</sequence>
<dbReference type="EMBL" id="MN740238">
    <property type="protein sequence ID" value="QHT95262.1"/>
    <property type="molecule type" value="Genomic_DNA"/>
</dbReference>
<accession>A0A6C0IQJ1</accession>